<dbReference type="OrthoDB" id="839333at2759"/>
<organism evidence="3 4">
    <name type="scientific">Salix viminalis</name>
    <name type="common">Common osier</name>
    <name type="synonym">Basket willow</name>
    <dbReference type="NCBI Taxonomy" id="40686"/>
    <lineage>
        <taxon>Eukaryota</taxon>
        <taxon>Viridiplantae</taxon>
        <taxon>Streptophyta</taxon>
        <taxon>Embryophyta</taxon>
        <taxon>Tracheophyta</taxon>
        <taxon>Spermatophyta</taxon>
        <taxon>Magnoliopsida</taxon>
        <taxon>eudicotyledons</taxon>
        <taxon>Gunneridae</taxon>
        <taxon>Pentapetalae</taxon>
        <taxon>rosids</taxon>
        <taxon>fabids</taxon>
        <taxon>Malpighiales</taxon>
        <taxon>Salicaceae</taxon>
        <taxon>Saliceae</taxon>
        <taxon>Salix</taxon>
    </lineage>
</organism>
<accession>A0A9Q0PU57</accession>
<protein>
    <submittedName>
        <fullName evidence="3">Uncharacterized protein</fullName>
    </submittedName>
</protein>
<feature type="signal peptide" evidence="2">
    <location>
        <begin position="1"/>
        <end position="25"/>
    </location>
</feature>
<evidence type="ECO:0000313" key="3">
    <source>
        <dbReference type="EMBL" id="KAJ6694109.1"/>
    </source>
</evidence>
<gene>
    <name evidence="3" type="ORF">OIU85_004852</name>
</gene>
<evidence type="ECO:0000256" key="2">
    <source>
        <dbReference type="SAM" id="SignalP"/>
    </source>
</evidence>
<evidence type="ECO:0000256" key="1">
    <source>
        <dbReference type="SAM" id="MobiDB-lite"/>
    </source>
</evidence>
<sequence length="148" mass="16485">MNKISKLIVFMLLRGLMILSPPTGGTHMVQAYDTADRQAAALETTSSRNWNFPRKLNVEKLKGIKIMLALDSDRQSGAVKVASTKHFSAEVNVEPQRIGTRKPPSPKPNLVHHYFVPAPRHGRRKFPPPPPPPSPPPPPMSMYCQSCR</sequence>
<proteinExistence type="predicted"/>
<feature type="chain" id="PRO_5040277171" evidence="2">
    <location>
        <begin position="26"/>
        <end position="148"/>
    </location>
</feature>
<dbReference type="Proteomes" id="UP001151529">
    <property type="component" value="Chromosome 13"/>
</dbReference>
<reference evidence="3" key="1">
    <citation type="submission" date="2022-11" db="EMBL/GenBank/DDBJ databases">
        <authorList>
            <person name="Hyden B.L."/>
            <person name="Feng K."/>
            <person name="Yates T."/>
            <person name="Jawdy S."/>
            <person name="Smart L.B."/>
            <person name="Muchero W."/>
        </authorList>
    </citation>
    <scope>NUCLEOTIDE SEQUENCE</scope>
    <source>
        <tissue evidence="3">Shoot tip</tissue>
    </source>
</reference>
<comment type="caution">
    <text evidence="3">The sequence shown here is derived from an EMBL/GenBank/DDBJ whole genome shotgun (WGS) entry which is preliminary data.</text>
</comment>
<reference evidence="3" key="2">
    <citation type="journal article" date="2023" name="Int. J. Mol. Sci.">
        <title>De Novo Assembly and Annotation of 11 Diverse Shrub Willow (Salix) Genomes Reveals Novel Gene Organization in Sex-Linked Regions.</title>
        <authorList>
            <person name="Hyden B."/>
            <person name="Feng K."/>
            <person name="Yates T.B."/>
            <person name="Jawdy S."/>
            <person name="Cereghino C."/>
            <person name="Smart L.B."/>
            <person name="Muchero W."/>
        </authorList>
    </citation>
    <scope>NUCLEOTIDE SEQUENCE [LARGE SCALE GENOMIC DNA]</scope>
    <source>
        <tissue evidence="3">Shoot tip</tissue>
    </source>
</reference>
<dbReference type="AlphaFoldDB" id="A0A9Q0PU57"/>
<feature type="region of interest" description="Disordered" evidence="1">
    <location>
        <begin position="94"/>
        <end position="148"/>
    </location>
</feature>
<name>A0A9Q0PU57_SALVM</name>
<feature type="compositionally biased region" description="Pro residues" evidence="1">
    <location>
        <begin position="127"/>
        <end position="140"/>
    </location>
</feature>
<dbReference type="EMBL" id="JAPFFL010000011">
    <property type="protein sequence ID" value="KAJ6694109.1"/>
    <property type="molecule type" value="Genomic_DNA"/>
</dbReference>
<keyword evidence="2" id="KW-0732">Signal</keyword>
<keyword evidence="4" id="KW-1185">Reference proteome</keyword>
<evidence type="ECO:0000313" key="4">
    <source>
        <dbReference type="Proteomes" id="UP001151529"/>
    </source>
</evidence>